<evidence type="ECO:0000313" key="2">
    <source>
        <dbReference type="Proteomes" id="UP001243330"/>
    </source>
</evidence>
<gene>
    <name evidence="1" type="ORF">CCHR01_15710</name>
</gene>
<dbReference type="AlphaFoldDB" id="A0AAD9A7S7"/>
<accession>A0AAD9A7S7</accession>
<reference evidence="1" key="1">
    <citation type="submission" date="2023-01" db="EMBL/GenBank/DDBJ databases">
        <title>Colletotrichum chrysophilum M932 genome sequence.</title>
        <authorList>
            <person name="Baroncelli R."/>
        </authorList>
    </citation>
    <scope>NUCLEOTIDE SEQUENCE</scope>
    <source>
        <strain evidence="1">M932</strain>
    </source>
</reference>
<organism evidence="1 2">
    <name type="scientific">Colletotrichum chrysophilum</name>
    <dbReference type="NCBI Taxonomy" id="1836956"/>
    <lineage>
        <taxon>Eukaryota</taxon>
        <taxon>Fungi</taxon>
        <taxon>Dikarya</taxon>
        <taxon>Ascomycota</taxon>
        <taxon>Pezizomycotina</taxon>
        <taxon>Sordariomycetes</taxon>
        <taxon>Hypocreomycetidae</taxon>
        <taxon>Glomerellales</taxon>
        <taxon>Glomerellaceae</taxon>
        <taxon>Colletotrichum</taxon>
        <taxon>Colletotrichum gloeosporioides species complex</taxon>
    </lineage>
</organism>
<dbReference type="Proteomes" id="UP001243330">
    <property type="component" value="Unassembled WGS sequence"/>
</dbReference>
<sequence>MVASEKPRTEEEPQEYQHLYLYLYQHLSTTAARNPNRTVTCK</sequence>
<protein>
    <submittedName>
        <fullName evidence="1">Uncharacterized protein</fullName>
    </submittedName>
</protein>
<keyword evidence="2" id="KW-1185">Reference proteome</keyword>
<comment type="caution">
    <text evidence="1">The sequence shown here is derived from an EMBL/GenBank/DDBJ whole genome shotgun (WGS) entry which is preliminary data.</text>
</comment>
<evidence type="ECO:0000313" key="1">
    <source>
        <dbReference type="EMBL" id="KAK1841672.1"/>
    </source>
</evidence>
<name>A0AAD9A7S7_9PEZI</name>
<dbReference type="EMBL" id="JAQOWY010000465">
    <property type="protein sequence ID" value="KAK1841672.1"/>
    <property type="molecule type" value="Genomic_DNA"/>
</dbReference>
<proteinExistence type="predicted"/>